<proteinExistence type="predicted"/>
<feature type="region of interest" description="Disordered" evidence="1">
    <location>
        <begin position="38"/>
        <end position="68"/>
    </location>
</feature>
<name>A0A1I3L357_9ACTN</name>
<dbReference type="Proteomes" id="UP000198649">
    <property type="component" value="Unassembled WGS sequence"/>
</dbReference>
<gene>
    <name evidence="2" type="ORF">SAMN05216561_1138</name>
</gene>
<organism evidence="2 3">
    <name type="scientific">Nocardioides psychrotolerans</name>
    <dbReference type="NCBI Taxonomy" id="1005945"/>
    <lineage>
        <taxon>Bacteria</taxon>
        <taxon>Bacillati</taxon>
        <taxon>Actinomycetota</taxon>
        <taxon>Actinomycetes</taxon>
        <taxon>Propionibacteriales</taxon>
        <taxon>Nocardioidaceae</taxon>
        <taxon>Nocardioides</taxon>
    </lineage>
</organism>
<evidence type="ECO:0000313" key="3">
    <source>
        <dbReference type="Proteomes" id="UP000198649"/>
    </source>
</evidence>
<dbReference type="EMBL" id="FOQG01000013">
    <property type="protein sequence ID" value="SFI79058.1"/>
    <property type="molecule type" value="Genomic_DNA"/>
</dbReference>
<evidence type="ECO:0000313" key="2">
    <source>
        <dbReference type="EMBL" id="SFI79058.1"/>
    </source>
</evidence>
<evidence type="ECO:0000256" key="1">
    <source>
        <dbReference type="SAM" id="MobiDB-lite"/>
    </source>
</evidence>
<accession>A0A1I3L357</accession>
<protein>
    <submittedName>
        <fullName evidence="2">Uncharacterized protein</fullName>
    </submittedName>
</protein>
<dbReference type="AlphaFoldDB" id="A0A1I3L357"/>
<sequence length="286" mass="31767">MRARSASRGGLVFFVPDNVGRCCSAGFTSHDVRLPSCRLGPRRSHTSRHDGRCSNTDREPPDQVEAPNFECSGTPWPVGWARLRRRLGECSRRSCRELCSRRRRPDKPRRGRPRNFAYDNAGHFCRVHNRDGSVSAPVLDFHGDVAEWTAALPEYQQHLIAEIVAADPTLESAIEVWLSAGISTDLAPFGAERARSAYYEKFLDELHDVLCVPNKYEHEKGQLQEQAKIGQAAVVSLLTAVIVPVLGAAAPIIAPAIAITMILISRMGLNAWCAVQTERREDRSTN</sequence>
<reference evidence="2 3" key="1">
    <citation type="submission" date="2016-10" db="EMBL/GenBank/DDBJ databases">
        <authorList>
            <person name="de Groot N.N."/>
        </authorList>
    </citation>
    <scope>NUCLEOTIDE SEQUENCE [LARGE SCALE GENOMIC DNA]</scope>
    <source>
        <strain evidence="2 3">CGMCC 1.11156</strain>
    </source>
</reference>
<keyword evidence="3" id="KW-1185">Reference proteome</keyword>
<feature type="compositionally biased region" description="Basic and acidic residues" evidence="1">
    <location>
        <begin position="47"/>
        <end position="61"/>
    </location>
</feature>